<accession>Q919Q1</accession>
<proteinExistence type="inferred from homology"/>
<keyword evidence="2" id="KW-0233">DNA recombination</keyword>
<dbReference type="Pfam" id="PF00589">
    <property type="entry name" value="Phage_integrase"/>
    <property type="match status" value="1"/>
</dbReference>
<dbReference type="PROSITE" id="PS51898">
    <property type="entry name" value="TYR_RECOMBINASE"/>
    <property type="match status" value="1"/>
</dbReference>
<evidence type="ECO:0000256" key="2">
    <source>
        <dbReference type="ARBA" id="ARBA00023172"/>
    </source>
</evidence>
<dbReference type="SUPFAM" id="SSF56349">
    <property type="entry name" value="DNA breaking-rejoining enzymes"/>
    <property type="match status" value="1"/>
</dbReference>
<evidence type="ECO:0000256" key="1">
    <source>
        <dbReference type="ARBA" id="ARBA00008857"/>
    </source>
</evidence>
<organismHost>
    <name type="scientific">Culex nigripalpus</name>
    <dbReference type="NCBI Taxonomy" id="42429"/>
</organismHost>
<dbReference type="GO" id="GO:0003677">
    <property type="term" value="F:DNA binding"/>
    <property type="evidence" value="ECO:0007669"/>
    <property type="project" value="InterPro"/>
</dbReference>
<dbReference type="KEGG" id="vg:921875"/>
<dbReference type="GeneID" id="921875"/>
<evidence type="ECO:0000313" key="5">
    <source>
        <dbReference type="Proteomes" id="UP000006635"/>
    </source>
</evidence>
<feature type="domain" description="Tyr recombinase" evidence="3">
    <location>
        <begin position="173"/>
        <end position="358"/>
    </location>
</feature>
<dbReference type="Proteomes" id="UP000006635">
    <property type="component" value="Segment"/>
</dbReference>
<dbReference type="GO" id="GO:0015074">
    <property type="term" value="P:DNA integration"/>
    <property type="evidence" value="ECO:0007669"/>
    <property type="project" value="InterPro"/>
</dbReference>
<dbReference type="InterPro" id="IPR013762">
    <property type="entry name" value="Integrase-like_cat_sf"/>
</dbReference>
<comment type="similarity">
    <text evidence="1">Belongs to the 'phage' integrase family.</text>
</comment>
<dbReference type="InterPro" id="IPR002104">
    <property type="entry name" value="Integrase_catalytic"/>
</dbReference>
<dbReference type="InterPro" id="IPR011010">
    <property type="entry name" value="DNA_brk_join_enz"/>
</dbReference>
<organism evidence="4 5">
    <name type="scientific">Culex nigripalpus nucleopolyhedrovirus (isolate Florida/1997)</name>
    <name type="common">CuniNPV</name>
    <dbReference type="NCBI Taxonomy" id="645993"/>
    <lineage>
        <taxon>Viruses</taxon>
        <taxon>Viruses incertae sedis</taxon>
        <taxon>Naldaviricetes</taxon>
        <taxon>Lefavirales</taxon>
        <taxon>Baculoviridae</taxon>
        <taxon>Deltabaculovirus</taxon>
    </lineage>
</organism>
<keyword evidence="5" id="KW-1185">Reference proteome</keyword>
<evidence type="ECO:0000259" key="3">
    <source>
        <dbReference type="PROSITE" id="PS51898"/>
    </source>
</evidence>
<reference evidence="4 5" key="1">
    <citation type="journal article" date="2001" name="J. Virol.">
        <title>Genome sequence of a baculovirus pathogenic for Culex nigripalpus.</title>
        <authorList>
            <person name="Afonso C.L."/>
            <person name="Tulman E.R."/>
            <person name="Lu Z."/>
            <person name="Balinsky C.A."/>
            <person name="Moser B.A."/>
            <person name="Becnel J.J."/>
            <person name="Rock D.L."/>
            <person name="Kutish G.F."/>
        </authorList>
    </citation>
    <scope>NUCLEOTIDE SEQUENCE [LARGE SCALE GENOMIC DNA]</scope>
    <source>
        <strain evidence="5">Isolate Florida/1997</strain>
    </source>
</reference>
<sequence>MEDNGGECGRYKRCREACLISDRYEEACRIAIERHLDPRLSVELDDVMRRHATVRSISDQTRRQYRTRFNKLVYIHLSGNGTLLEQVDEVCQAFIERKPNYRLCSDALRNRLVEACEQGGGGCDNKAELIQIWRFYCKIWGLDCGEHRLTVPRVVTLPGDARRKFRRADRKQIELKAVILDLLNRSRPFVAEADPKIPQNRQIARGLLILLLTLSTSLRLREAQQLKLEHVLDLKNKDVVRVDGIKLKKQPHRTVYLRKIPGREGVIDLAVELYTKMPDVLRVSPNSSTMYKSIDDFRKFVGLPMVTTTMLRHLNADTMARCKMSKAEISLYMNHQSRDAVNSYLNTYHPEDSLPLAI</sequence>
<protein>
    <submittedName>
        <fullName evidence="4">CUN018 putative vlf-1 very late expression factor 1, similar to AcMNPV ORF77</fullName>
    </submittedName>
</protein>
<dbReference type="Gene3D" id="1.10.443.10">
    <property type="entry name" value="Intergrase catalytic core"/>
    <property type="match status" value="1"/>
</dbReference>
<dbReference type="GO" id="GO:0006310">
    <property type="term" value="P:DNA recombination"/>
    <property type="evidence" value="ECO:0007669"/>
    <property type="project" value="UniProtKB-KW"/>
</dbReference>
<evidence type="ECO:0000313" key="4">
    <source>
        <dbReference type="EMBL" id="AAK94096.1"/>
    </source>
</evidence>
<dbReference type="RefSeq" id="NP_203322.1">
    <property type="nucleotide sequence ID" value="NC_003084.1"/>
</dbReference>
<dbReference type="EMBL" id="AF403738">
    <property type="protein sequence ID" value="AAK94096.1"/>
    <property type="molecule type" value="Genomic_DNA"/>
</dbReference>
<name>Q919Q1_NPVCO</name>
<gene>
    <name evidence="4" type="primary">CUN018</name>
</gene>